<accession>A0A7C9PIQ2</accession>
<dbReference type="EMBL" id="JAAGOH010000020">
    <property type="protein sequence ID" value="NDY92689.1"/>
    <property type="molecule type" value="Genomic_DNA"/>
</dbReference>
<evidence type="ECO:0000313" key="2">
    <source>
        <dbReference type="Proteomes" id="UP000484255"/>
    </source>
</evidence>
<keyword evidence="2" id="KW-1185">Reference proteome</keyword>
<organism evidence="1 2">
    <name type="scientific">Ideonella livida</name>
    <dbReference type="NCBI Taxonomy" id="2707176"/>
    <lineage>
        <taxon>Bacteria</taxon>
        <taxon>Pseudomonadati</taxon>
        <taxon>Pseudomonadota</taxon>
        <taxon>Betaproteobacteria</taxon>
        <taxon>Burkholderiales</taxon>
        <taxon>Sphaerotilaceae</taxon>
        <taxon>Ideonella</taxon>
    </lineage>
</organism>
<reference evidence="1 2" key="1">
    <citation type="submission" date="2020-02" db="EMBL/GenBank/DDBJ databases">
        <title>Ideonella bacterium strain TBM-1.</title>
        <authorList>
            <person name="Chen W.-M."/>
        </authorList>
    </citation>
    <scope>NUCLEOTIDE SEQUENCE [LARGE SCALE GENOMIC DNA]</scope>
    <source>
        <strain evidence="1 2">TBM-1</strain>
    </source>
</reference>
<proteinExistence type="predicted"/>
<evidence type="ECO:0000313" key="1">
    <source>
        <dbReference type="EMBL" id="NDY92689.1"/>
    </source>
</evidence>
<name>A0A7C9PIQ2_9BURK</name>
<comment type="caution">
    <text evidence="1">The sequence shown here is derived from an EMBL/GenBank/DDBJ whole genome shotgun (WGS) entry which is preliminary data.</text>
</comment>
<sequence length="80" mass="8715">MPAGLAAPWPAPRPWRHRTARALRALARHLLRIAHRLGAAPARTAPLAPPQVEFHAEAGAPEGALYVDGRLVGYLDTRRL</sequence>
<protein>
    <submittedName>
        <fullName evidence="1">Uncharacterized protein</fullName>
    </submittedName>
</protein>
<dbReference type="Proteomes" id="UP000484255">
    <property type="component" value="Unassembled WGS sequence"/>
</dbReference>
<dbReference type="AlphaFoldDB" id="A0A7C9PIQ2"/>
<gene>
    <name evidence="1" type="ORF">G3A44_15975</name>
</gene>